<dbReference type="SUPFAM" id="SSF48452">
    <property type="entry name" value="TPR-like"/>
    <property type="match status" value="1"/>
</dbReference>
<dbReference type="InterPro" id="IPR018936">
    <property type="entry name" value="PI3/4_kinase_CS"/>
</dbReference>
<dbReference type="Pfam" id="PF25385">
    <property type="entry name" value="HEAT_MEC1_N"/>
    <property type="match status" value="1"/>
</dbReference>
<evidence type="ECO:0000313" key="27">
    <source>
        <dbReference type="Proteomes" id="UP000803884"/>
    </source>
</evidence>
<evidence type="ECO:0000256" key="10">
    <source>
        <dbReference type="ARBA" id="ARBA00022777"/>
    </source>
</evidence>
<comment type="similarity">
    <text evidence="2">Belongs to the PI3/PI4-kinase family. ATM subfamily.</text>
</comment>
<dbReference type="Pfam" id="PF08064">
    <property type="entry name" value="UME"/>
    <property type="match status" value="1"/>
</dbReference>
<feature type="domain" description="FATC" evidence="25">
    <location>
        <begin position="2363"/>
        <end position="2395"/>
    </location>
</feature>
<dbReference type="GO" id="GO:0000723">
    <property type="term" value="P:telomere maintenance"/>
    <property type="evidence" value="ECO:0007669"/>
    <property type="project" value="TreeGrafter"/>
</dbReference>
<evidence type="ECO:0000259" key="23">
    <source>
        <dbReference type="PROSITE" id="PS50290"/>
    </source>
</evidence>
<evidence type="ECO:0000256" key="2">
    <source>
        <dbReference type="ARBA" id="ARBA00010769"/>
    </source>
</evidence>
<dbReference type="SMART" id="SM01343">
    <property type="entry name" value="FATC"/>
    <property type="match status" value="1"/>
</dbReference>
<dbReference type="InterPro" id="IPR050517">
    <property type="entry name" value="DDR_Repair_Kinase"/>
</dbReference>
<evidence type="ECO:0000256" key="11">
    <source>
        <dbReference type="ARBA" id="ARBA00022840"/>
    </source>
</evidence>
<dbReference type="InterPro" id="IPR000403">
    <property type="entry name" value="PI3/4_kinase_cat_dom"/>
</dbReference>
<reference evidence="26 27" key="1">
    <citation type="journal article" date="2020" name="Microbiol. Resour. Announc.">
        <title>Draft Genome Sequence of a Cladosporium Species Isolated from the Mesophotic Ascidian Didemnum maculosum.</title>
        <authorList>
            <person name="Gioti A."/>
            <person name="Siaperas R."/>
            <person name="Nikolaivits E."/>
            <person name="Le Goff G."/>
            <person name="Ouazzani J."/>
            <person name="Kotoulas G."/>
            <person name="Topakas E."/>
        </authorList>
    </citation>
    <scope>NUCLEOTIDE SEQUENCE [LARGE SCALE GENOMIC DNA]</scope>
    <source>
        <strain evidence="26 27">TM138-S3</strain>
    </source>
</reference>
<dbReference type="SMART" id="SM00802">
    <property type="entry name" value="UME"/>
    <property type="match status" value="1"/>
</dbReference>
<evidence type="ECO:0000256" key="7">
    <source>
        <dbReference type="ARBA" id="ARBA00022679"/>
    </source>
</evidence>
<gene>
    <name evidence="26" type="ORF">WHR41_01968</name>
</gene>
<dbReference type="InterPro" id="IPR012993">
    <property type="entry name" value="UME"/>
</dbReference>
<keyword evidence="14" id="KW-0539">Nucleus</keyword>
<dbReference type="InterPro" id="IPR016024">
    <property type="entry name" value="ARM-type_fold"/>
</dbReference>
<evidence type="ECO:0000256" key="18">
    <source>
        <dbReference type="ARBA" id="ARBA00030459"/>
    </source>
</evidence>
<dbReference type="PROSITE" id="PS50290">
    <property type="entry name" value="PI3_4_KINASE_3"/>
    <property type="match status" value="1"/>
</dbReference>
<dbReference type="InterPro" id="IPR011009">
    <property type="entry name" value="Kinase-like_dom_sf"/>
</dbReference>
<evidence type="ECO:0000256" key="5">
    <source>
        <dbReference type="ARBA" id="ARBA00021345"/>
    </source>
</evidence>
<evidence type="ECO:0000256" key="17">
    <source>
        <dbReference type="ARBA" id="ARBA00029679"/>
    </source>
</evidence>
<dbReference type="PROSITE" id="PS51190">
    <property type="entry name" value="FATC"/>
    <property type="match status" value="1"/>
</dbReference>
<evidence type="ECO:0000256" key="21">
    <source>
        <dbReference type="ARBA" id="ARBA00048679"/>
    </source>
</evidence>
<evidence type="ECO:0000256" key="14">
    <source>
        <dbReference type="ARBA" id="ARBA00023242"/>
    </source>
</evidence>
<dbReference type="SUPFAM" id="SSF56112">
    <property type="entry name" value="Protein kinase-like (PK-like)"/>
    <property type="match status" value="1"/>
</dbReference>
<evidence type="ECO:0000256" key="20">
    <source>
        <dbReference type="ARBA" id="ARBA00047899"/>
    </source>
</evidence>
<dbReference type="GeneID" id="96003412"/>
<dbReference type="Pfam" id="PF02259">
    <property type="entry name" value="FAT"/>
    <property type="match status" value="1"/>
</dbReference>
<comment type="catalytic activity">
    <reaction evidence="21">
        <text>L-seryl-[protein] + ATP = O-phospho-L-seryl-[protein] + ADP + H(+)</text>
        <dbReference type="Rhea" id="RHEA:17989"/>
        <dbReference type="Rhea" id="RHEA-COMP:9863"/>
        <dbReference type="Rhea" id="RHEA-COMP:11604"/>
        <dbReference type="ChEBI" id="CHEBI:15378"/>
        <dbReference type="ChEBI" id="CHEBI:29999"/>
        <dbReference type="ChEBI" id="CHEBI:30616"/>
        <dbReference type="ChEBI" id="CHEBI:83421"/>
        <dbReference type="ChEBI" id="CHEBI:456216"/>
        <dbReference type="EC" id="2.7.11.1"/>
    </reaction>
</comment>
<evidence type="ECO:0000313" key="26">
    <source>
        <dbReference type="EMBL" id="KAL1589379.1"/>
    </source>
</evidence>
<dbReference type="Gene3D" id="3.30.1010.10">
    <property type="entry name" value="Phosphatidylinositol 3-kinase Catalytic Subunit, Chain A, domain 4"/>
    <property type="match status" value="1"/>
</dbReference>
<dbReference type="GO" id="GO:0006281">
    <property type="term" value="P:DNA repair"/>
    <property type="evidence" value="ECO:0007669"/>
    <property type="project" value="UniProtKB-KW"/>
</dbReference>
<dbReference type="CDD" id="cd00892">
    <property type="entry name" value="PIKKc_ATR"/>
    <property type="match status" value="1"/>
</dbReference>
<dbReference type="FunFam" id="1.10.1070.11:FF:000031">
    <property type="entry name" value="Phosphatidyl inositol 3-kinase"/>
    <property type="match status" value="1"/>
</dbReference>
<keyword evidence="10" id="KW-0418">Kinase</keyword>
<evidence type="ECO:0000256" key="13">
    <source>
        <dbReference type="ARBA" id="ARBA00023204"/>
    </source>
</evidence>
<feature type="region of interest" description="Disordered" evidence="22">
    <location>
        <begin position="1"/>
        <end position="34"/>
    </location>
</feature>
<evidence type="ECO:0000256" key="22">
    <source>
        <dbReference type="SAM" id="MobiDB-lite"/>
    </source>
</evidence>
<keyword evidence="9" id="KW-0227">DNA damage</keyword>
<evidence type="ECO:0000256" key="6">
    <source>
        <dbReference type="ARBA" id="ARBA00022527"/>
    </source>
</evidence>
<evidence type="ECO:0000256" key="1">
    <source>
        <dbReference type="ARBA" id="ARBA00004123"/>
    </source>
</evidence>
<dbReference type="PROSITE" id="PS51189">
    <property type="entry name" value="FAT"/>
    <property type="match status" value="1"/>
</dbReference>
<evidence type="ECO:0000256" key="19">
    <source>
        <dbReference type="ARBA" id="ARBA00033001"/>
    </source>
</evidence>
<feature type="domain" description="FAT" evidence="24">
    <location>
        <begin position="1365"/>
        <end position="1942"/>
    </location>
</feature>
<dbReference type="GO" id="GO:0005694">
    <property type="term" value="C:chromosome"/>
    <property type="evidence" value="ECO:0007669"/>
    <property type="project" value="TreeGrafter"/>
</dbReference>
<comment type="function">
    <text evidence="16">Serine/threonine protein kinase which activates checkpoint signaling upon genotoxic stresses such as ionizing radiation (IR), ultraviolet light (UV), or DNA replication stalling, thereby acting as a DNA damage sensor. Recognizes the substrate consensus sequence [ST]-Q. Phosphorylates histone H2A to form H2AS128ph (gamma-H2A) at sites of DNA damage, involved in the regulation of DNA damage response mechanism. Required for the control of telomere length and genome stability.</text>
</comment>
<dbReference type="Pfam" id="PF25030">
    <property type="entry name" value="M-HEAT_ATR"/>
    <property type="match status" value="1"/>
</dbReference>
<feature type="domain" description="PI3K/PI4K catalytic" evidence="23">
    <location>
        <begin position="2058"/>
        <end position="2368"/>
    </location>
</feature>
<dbReference type="Gene3D" id="1.10.1070.11">
    <property type="entry name" value="Phosphatidylinositol 3-/4-kinase, catalytic domain"/>
    <property type="match status" value="1"/>
</dbReference>
<comment type="subcellular location">
    <subcellularLocation>
        <location evidence="1">Nucleus</location>
    </subcellularLocation>
</comment>
<dbReference type="InterPro" id="IPR014009">
    <property type="entry name" value="PIK_FAT"/>
</dbReference>
<comment type="subunit">
    <text evidence="3">Associates with DNA double-strand breaks.</text>
</comment>
<dbReference type="Pfam" id="PF02260">
    <property type="entry name" value="FATC"/>
    <property type="match status" value="1"/>
</dbReference>
<dbReference type="Pfam" id="PF00454">
    <property type="entry name" value="PI3_PI4_kinase"/>
    <property type="match status" value="1"/>
</dbReference>
<name>A0AB34KWD3_9PEZI</name>
<protein>
    <recommendedName>
        <fullName evidence="5">Serine/threonine-protein kinase MEC1</fullName>
        <ecNumber evidence="4">2.7.11.1</ecNumber>
    </recommendedName>
    <alternativeName>
        <fullName evidence="19">ATR homolog</fullName>
    </alternativeName>
    <alternativeName>
        <fullName evidence="18">DNA-damage checkpoint kinase MEC1</fullName>
    </alternativeName>
    <alternativeName>
        <fullName evidence="17">Mitosis entry checkpoint protein 1</fullName>
    </alternativeName>
</protein>
<evidence type="ECO:0000256" key="4">
    <source>
        <dbReference type="ARBA" id="ARBA00012513"/>
    </source>
</evidence>
<evidence type="ECO:0000259" key="25">
    <source>
        <dbReference type="PROSITE" id="PS51190"/>
    </source>
</evidence>
<keyword evidence="8" id="KW-0547">Nucleotide-binding</keyword>
<dbReference type="SUPFAM" id="SSF48371">
    <property type="entry name" value="ARM repeat"/>
    <property type="match status" value="1"/>
</dbReference>
<feature type="compositionally biased region" description="Polar residues" evidence="22">
    <location>
        <begin position="1"/>
        <end position="12"/>
    </location>
</feature>
<dbReference type="InterPro" id="IPR011990">
    <property type="entry name" value="TPR-like_helical_dom_sf"/>
</dbReference>
<evidence type="ECO:0000259" key="24">
    <source>
        <dbReference type="PROSITE" id="PS51189"/>
    </source>
</evidence>
<dbReference type="RefSeq" id="XP_069232484.1">
    <property type="nucleotide sequence ID" value="XM_069370574.1"/>
</dbReference>
<evidence type="ECO:0000256" key="3">
    <source>
        <dbReference type="ARBA" id="ARBA00011370"/>
    </source>
</evidence>
<accession>A0AB34KWD3</accession>
<comment type="catalytic activity">
    <reaction evidence="20">
        <text>L-threonyl-[protein] + ATP = O-phospho-L-threonyl-[protein] + ADP + H(+)</text>
        <dbReference type="Rhea" id="RHEA:46608"/>
        <dbReference type="Rhea" id="RHEA-COMP:11060"/>
        <dbReference type="Rhea" id="RHEA-COMP:11605"/>
        <dbReference type="ChEBI" id="CHEBI:15378"/>
        <dbReference type="ChEBI" id="CHEBI:30013"/>
        <dbReference type="ChEBI" id="CHEBI:30616"/>
        <dbReference type="ChEBI" id="CHEBI:61977"/>
        <dbReference type="ChEBI" id="CHEBI:456216"/>
        <dbReference type="EC" id="2.7.11.1"/>
    </reaction>
</comment>
<proteinExistence type="inferred from homology"/>
<dbReference type="InterPro" id="IPR058681">
    <property type="entry name" value="HEAT_MEC1_N"/>
</dbReference>
<keyword evidence="7" id="KW-0808">Transferase</keyword>
<dbReference type="GO" id="GO:0005524">
    <property type="term" value="F:ATP binding"/>
    <property type="evidence" value="ECO:0007669"/>
    <property type="project" value="UniProtKB-KW"/>
</dbReference>
<dbReference type="PANTHER" id="PTHR11139:SF125">
    <property type="entry name" value="SERINE_THREONINE-PROTEIN KINASE MEC1"/>
    <property type="match status" value="1"/>
</dbReference>
<keyword evidence="11" id="KW-0067">ATP-binding</keyword>
<evidence type="ECO:0000256" key="8">
    <source>
        <dbReference type="ARBA" id="ARBA00022741"/>
    </source>
</evidence>
<organism evidence="26 27">
    <name type="scientific">Cladosporium halotolerans</name>
    <dbReference type="NCBI Taxonomy" id="1052096"/>
    <lineage>
        <taxon>Eukaryota</taxon>
        <taxon>Fungi</taxon>
        <taxon>Dikarya</taxon>
        <taxon>Ascomycota</taxon>
        <taxon>Pezizomycotina</taxon>
        <taxon>Dothideomycetes</taxon>
        <taxon>Dothideomycetidae</taxon>
        <taxon>Cladosporiales</taxon>
        <taxon>Cladosporiaceae</taxon>
        <taxon>Cladosporium</taxon>
    </lineage>
</organism>
<keyword evidence="27" id="KW-1185">Reference proteome</keyword>
<dbReference type="InterPro" id="IPR036940">
    <property type="entry name" value="PI3/4_kinase_cat_sf"/>
</dbReference>
<dbReference type="Proteomes" id="UP000803884">
    <property type="component" value="Unassembled WGS sequence"/>
</dbReference>
<dbReference type="GO" id="GO:0000077">
    <property type="term" value="P:DNA damage checkpoint signaling"/>
    <property type="evidence" value="ECO:0007669"/>
    <property type="project" value="TreeGrafter"/>
</dbReference>
<keyword evidence="15" id="KW-0469">Meiosis</keyword>
<dbReference type="InterPro" id="IPR003152">
    <property type="entry name" value="FATC_dom"/>
</dbReference>
<dbReference type="InterPro" id="IPR003151">
    <property type="entry name" value="PIK-rel_kinase_FAT"/>
</dbReference>
<evidence type="ECO:0000256" key="16">
    <source>
        <dbReference type="ARBA" id="ARBA00025079"/>
    </source>
</evidence>
<dbReference type="EMBL" id="JAAQHG020000005">
    <property type="protein sequence ID" value="KAL1589379.1"/>
    <property type="molecule type" value="Genomic_DNA"/>
</dbReference>
<keyword evidence="12" id="KW-0156">Chromatin regulator</keyword>
<comment type="caution">
    <text evidence="26">The sequence shown here is derived from an EMBL/GenBank/DDBJ whole genome shotgun (WGS) entry which is preliminary data.</text>
</comment>
<dbReference type="GO" id="GO:0004674">
    <property type="term" value="F:protein serine/threonine kinase activity"/>
    <property type="evidence" value="ECO:0007669"/>
    <property type="project" value="UniProtKB-KW"/>
</dbReference>
<dbReference type="InterPro" id="IPR057564">
    <property type="entry name" value="HEAT_ATR"/>
</dbReference>
<dbReference type="Pfam" id="PF23593">
    <property type="entry name" value="HEAT_ATR"/>
    <property type="match status" value="1"/>
</dbReference>
<keyword evidence="13" id="KW-0234">DNA repair</keyword>
<sequence>MARPASTLNRANTDGAAVRGPRTNGAHTNGEAPPTSTLAAQIVQNQTTTRASQHSGEKATFAGLLHEILHNPTATPETDIGVNVQLISVVVEAGLSVLARDDPFALLDVLVPQAKDSLAVVEATIVRQADVLFAPVSQDGPPLVLWLLARLFALCGRPKLEGLPIDGLIASAIIALEKSIRLWRFADVIRELVRDCVNDTLAALEGHGTPAQDLAITLPPARWISKLWPESGNAIALPHDCQTRLPTIEGAFGLILALTNVDCNAPRWLEDAQLRTQRLVMQMRPSLNKSGAWENIAATLITRLKQAPLLQLLRSFLVDAQQIKMPHKVQLAASDALLKVFHQNSAATEYLLPAVFDLGDCHRCDELIDELKGVLGVWIDLLLPPNSMPGPLQPLARALTDDCFVTTNTFLLTCQSLMNARKVPSAEVSSRKRRKVTPVDGGDRGEQLQEKFMKLFAAHDLSSIPRNALESYARLDINKQEIVWSIIAELATIGQHQDILLPTIAQLVDSPELQKSKVLRVISMSTVQACLAHTTEASFLDLGTSRPGQYCLRSLQSSLRELRLAAGRCLPAFLRNELPAALLARNRQIAFQCLRTLSDRNVTSELETLIAAWGSVAMISSDGELNLALLQLVDLLGHTNPLVCGLAFSEIDAIAQNKGLTVTKLFTPYWPSIAVSAVLEMQIRPQKIQQLCGLLGLNVNQFLNMTERHTIPALVLHRKRDIVQRLATARGRDASVHDVCLQPTANTTAILALLLSQPVLEVEEAALQCLTAVAPAFEGTDLAALVKTDPTHLACELLKFIGEQPEDKKSRAYQAFNNLANLAERQPGQRKAHSKINKTLASFFETHVLGIMTKFSEVLASALDVHTTGSKIKCLRGISEMILLAKDAITIALPQIRACLQSAVERPDLCEIAWSAWLSLLPALESEDIALIADQTFALIIKYWDKFSPELQQLTHTRIAEMIKDHNTTINEIVMTLPSLSGIPLLSKFGAEIERLQSLETPEGEFKAFSKRLKGESPIVVAQALRELVPFLETHQGLIHDAAVSEQPEQWLSDLMRSLLDATAVMANQSDEAADLCGRCLGLVGCLDPNRIDASKLKKPLMVMSNFEKAGETVEWVIVLLENVLVKAFKSVSNARAQGFLAYVMQELLRFCGFTETTALRPRATQGTTTVQRWQDMPEHVRTTLTPFLTSRYHVTSTTAITQPNRSYPSFSRETDHSSWLRGLVFDLMWKAKGDNPQMVFPLLARIIRGHDLTIASFLLPYALTNVVLGGTVSETKGIQDEISAVLKDQSTNAIEAETIRLCSESVFNTLDYMSIWLREKKKSLADTRATAYRTGHSPDDFNEVKDQGQIETIERFLAAIPADLVATRAMECGTYARALFNWEQYIRQSRPLIPVASTDSNSDEMNDRLIDIYAQIDEPDGLEGISAHLTILSDEQQATLHARSGRWTAAQAWYELQLAEQPQNEELQTSLLQCLRETGRYAPLLRYADSFMAVGPSIGQSRSSLTVLLPSAVEACYMTGDMASLTRQLELAAEEMADDFNVGIGRAIKANSLAGPEAVVECVTSMRKSVATGMSAASGSSLHGCHTELRRLHILSEIEALRCKGDETPDSMKELFERLDKRLGAVGSYISDKQSILGIRRAMFQSHKTFDQRQMGALWLTTARLARKAGNTEAAYNAVLQAYEYGDKAAKLEEARLLWRDGHNRQAISALEGAIKSKVFDDDTQVVEAESVNSKGAAQEGLPQNMLLAKAHLLLAKWLDASGQTQTKDMTAKYQYAAKTFQRWEKGHYYLGKHYNKLLDVEKMQPKSKQSSQLLCGELPRLVLENLLRSVPFGNKYWHETIPKILTLWLDLGLTTVKRDKNEGHETFDKRARALVMCNKQVRKYFDRVPPYIFYQALPQMLSRISHPHPEVWRELSQVITKIASTYPSQALWSLLAVSRASDRVRRERAVEVINKLKDPKSKSKDTNAMDLRMMIASGQRLSEGLLQASEAPVEPRQSHASLSRDLGFNHKLAPCSLVVPLETTLTASMPTGADSIRIRSYAHKAFAQDKITIQSFEDSVLVLSSLQRPKKVMVRGSDGKSYGLLCKPKDDLRKDQRLMEFNGVINRALKRDAEASKRRLYIKTYAVTPLSEESGILEWVEGIKPVRDILLQIYSRKGIRPNYAQIRNDLNEACKRSPSEGAEIFASKVQSQFPACLHEWFTEVYPEPDAWFNARLRYARTAAVMSMTGHVLGLGDRHGENILLQESTGGVFHVDFNCLFDKGSTFEKPEVVPFRLTHNMVDAMGPYGYEGPFRRSSELTLTLLRQNKDTLNTILETFLYDPTTDFVGKKKRHTEGVPETPQEILDSVERKLQGYFKKETVPLSVEGYVDGLIRDAVDPWNLCQMYIGWCAFL</sequence>
<dbReference type="PROSITE" id="PS00916">
    <property type="entry name" value="PI3_4_KINASE_2"/>
    <property type="match status" value="1"/>
</dbReference>
<keyword evidence="6" id="KW-0723">Serine/threonine-protein kinase</keyword>
<evidence type="ECO:0000256" key="15">
    <source>
        <dbReference type="ARBA" id="ARBA00023254"/>
    </source>
</evidence>
<dbReference type="PANTHER" id="PTHR11139">
    <property type="entry name" value="ATAXIA TELANGIECTASIA MUTATED ATM -RELATED"/>
    <property type="match status" value="1"/>
</dbReference>
<dbReference type="EC" id="2.7.11.1" evidence="4"/>
<evidence type="ECO:0000256" key="12">
    <source>
        <dbReference type="ARBA" id="ARBA00022853"/>
    </source>
</evidence>
<evidence type="ECO:0000256" key="9">
    <source>
        <dbReference type="ARBA" id="ARBA00022763"/>
    </source>
</evidence>
<dbReference type="SMART" id="SM00146">
    <property type="entry name" value="PI3Kc"/>
    <property type="match status" value="1"/>
</dbReference>
<dbReference type="InterPro" id="IPR056802">
    <property type="entry name" value="ATR-like_M-HEAT"/>
</dbReference>
<dbReference type="GO" id="GO:0005634">
    <property type="term" value="C:nucleus"/>
    <property type="evidence" value="ECO:0007669"/>
    <property type="project" value="UniProtKB-SubCell"/>
</dbReference>